<name>A0A0F8ZN68_9ZZZZ</name>
<sequence>MKFSDEQIRDILKLKDHIIDKIEKHKEEIDMLEKNLNILNSNLKESSFTKASALSSNKTKTSSATSIPITSGSGGEVIANAYVTPDQISIVLNEEVGIEADTPPLKSFFIDRIIAEMKRKDSSEVQRGKIQPESAIDFIINKNGSQIREIIVKNYRQTERVNEIRSYNQAIDDYEKWLPSEKELQKIQSGLMTYWSLYHAISIRLYPEGYIARELKKTN</sequence>
<keyword evidence="1" id="KW-0175">Coiled coil</keyword>
<accession>A0A0F8ZN68</accession>
<reference evidence="2" key="1">
    <citation type="journal article" date="2015" name="Nature">
        <title>Complex archaea that bridge the gap between prokaryotes and eukaryotes.</title>
        <authorList>
            <person name="Spang A."/>
            <person name="Saw J.H."/>
            <person name="Jorgensen S.L."/>
            <person name="Zaremba-Niedzwiedzka K."/>
            <person name="Martijn J."/>
            <person name="Lind A.E."/>
            <person name="van Eijk R."/>
            <person name="Schleper C."/>
            <person name="Guy L."/>
            <person name="Ettema T.J."/>
        </authorList>
    </citation>
    <scope>NUCLEOTIDE SEQUENCE</scope>
</reference>
<comment type="caution">
    <text evidence="2">The sequence shown here is derived from an EMBL/GenBank/DDBJ whole genome shotgun (WGS) entry which is preliminary data.</text>
</comment>
<protein>
    <submittedName>
        <fullName evidence="2">Uncharacterized protein</fullName>
    </submittedName>
</protein>
<evidence type="ECO:0000256" key="1">
    <source>
        <dbReference type="SAM" id="Coils"/>
    </source>
</evidence>
<feature type="coiled-coil region" evidence="1">
    <location>
        <begin position="15"/>
        <end position="42"/>
    </location>
</feature>
<feature type="non-terminal residue" evidence="2">
    <location>
        <position position="219"/>
    </location>
</feature>
<dbReference type="EMBL" id="LAZR01050412">
    <property type="protein sequence ID" value="KKK87415.1"/>
    <property type="molecule type" value="Genomic_DNA"/>
</dbReference>
<dbReference type="AlphaFoldDB" id="A0A0F8ZN68"/>
<evidence type="ECO:0000313" key="2">
    <source>
        <dbReference type="EMBL" id="KKK87415.1"/>
    </source>
</evidence>
<proteinExistence type="predicted"/>
<gene>
    <name evidence="2" type="ORF">LCGC14_2753460</name>
</gene>
<organism evidence="2">
    <name type="scientific">marine sediment metagenome</name>
    <dbReference type="NCBI Taxonomy" id="412755"/>
    <lineage>
        <taxon>unclassified sequences</taxon>
        <taxon>metagenomes</taxon>
        <taxon>ecological metagenomes</taxon>
    </lineage>
</organism>